<dbReference type="EMBL" id="CP013264">
    <property type="protein sequence ID" value="ALR19663.1"/>
    <property type="molecule type" value="Genomic_DNA"/>
</dbReference>
<dbReference type="STRING" id="1332080.ATN00_04415"/>
<dbReference type="SUPFAM" id="SSF69572">
    <property type="entry name" value="Activating enzymes of the ubiquitin-like proteins"/>
    <property type="match status" value="1"/>
</dbReference>
<dbReference type="InterPro" id="IPR045886">
    <property type="entry name" value="ThiF/MoeB/HesA"/>
</dbReference>
<evidence type="ECO:0000259" key="1">
    <source>
        <dbReference type="Pfam" id="PF00899"/>
    </source>
</evidence>
<dbReference type="InterPro" id="IPR016135">
    <property type="entry name" value="UBQ-conjugating_enzyme/RWD"/>
</dbReference>
<gene>
    <name evidence="2" type="ORF">ATN00_04415</name>
</gene>
<dbReference type="GO" id="GO:0008641">
    <property type="term" value="F:ubiquitin-like modifier activating enzyme activity"/>
    <property type="evidence" value="ECO:0007669"/>
    <property type="project" value="InterPro"/>
</dbReference>
<dbReference type="Gene3D" id="3.10.110.10">
    <property type="entry name" value="Ubiquitin Conjugating Enzyme"/>
    <property type="match status" value="1"/>
</dbReference>
<dbReference type="InterPro" id="IPR035985">
    <property type="entry name" value="Ubiquitin-activating_enz"/>
</dbReference>
<proteinExistence type="predicted"/>
<dbReference type="PANTHER" id="PTHR43267:SF1">
    <property type="entry name" value="TRNA THREONYLCARBAMOYLADENOSINE DEHYDRATASE"/>
    <property type="match status" value="1"/>
</dbReference>
<dbReference type="Gene3D" id="3.40.50.720">
    <property type="entry name" value="NAD(P)-binding Rossmann-like Domain"/>
    <property type="match status" value="1"/>
</dbReference>
<name>A0A0S3EW49_9SPHN</name>
<evidence type="ECO:0000313" key="3">
    <source>
        <dbReference type="Proteomes" id="UP000056968"/>
    </source>
</evidence>
<dbReference type="Pfam" id="PF00899">
    <property type="entry name" value="ThiF"/>
    <property type="match status" value="1"/>
</dbReference>
<accession>A0A0S3EW49</accession>
<keyword evidence="3" id="KW-1185">Reference proteome</keyword>
<dbReference type="KEGG" id="sbd:ATN00_04415"/>
<feature type="domain" description="THIF-type NAD/FAD binding fold" evidence="1">
    <location>
        <begin position="299"/>
        <end position="431"/>
    </location>
</feature>
<evidence type="ECO:0000313" key="2">
    <source>
        <dbReference type="EMBL" id="ALR19663.1"/>
    </source>
</evidence>
<dbReference type="RefSeq" id="WP_062062620.1">
    <property type="nucleotide sequence ID" value="NZ_CP013264.1"/>
</dbReference>
<dbReference type="PANTHER" id="PTHR43267">
    <property type="entry name" value="TRNA THREONYLCARBAMOYLADENOSINE DEHYDRATASE"/>
    <property type="match status" value="1"/>
</dbReference>
<dbReference type="Proteomes" id="UP000056968">
    <property type="component" value="Chromosome"/>
</dbReference>
<protein>
    <recommendedName>
        <fullName evidence="1">THIF-type NAD/FAD binding fold domain-containing protein</fullName>
    </recommendedName>
</protein>
<reference evidence="2 3" key="1">
    <citation type="submission" date="2015-11" db="EMBL/GenBank/DDBJ databases">
        <title>A Two-component Flavoprotein Monooxygenase System MeaXY Responsible for para-Hydroxylation of 2-Methyl-6-ethylaniline and 2,6-Diethylaniline in Sphingobium baderi DE-13.</title>
        <authorList>
            <person name="Cheng M."/>
            <person name="Meng Q."/>
            <person name="Yang Y."/>
            <person name="Chu C."/>
            <person name="Yan X."/>
            <person name="He J."/>
            <person name="Li S."/>
        </authorList>
    </citation>
    <scope>NUCLEOTIDE SEQUENCE [LARGE SCALE GENOMIC DNA]</scope>
    <source>
        <strain evidence="2 3">DE-13</strain>
    </source>
</reference>
<dbReference type="OrthoDB" id="891532at2"/>
<dbReference type="GO" id="GO:0061504">
    <property type="term" value="P:cyclic threonylcarbamoyladenosine biosynthetic process"/>
    <property type="evidence" value="ECO:0007669"/>
    <property type="project" value="TreeGrafter"/>
</dbReference>
<dbReference type="InterPro" id="IPR000594">
    <property type="entry name" value="ThiF_NAD_FAD-bd"/>
</dbReference>
<organism evidence="2 3">
    <name type="scientific">Sphingobium baderi</name>
    <dbReference type="NCBI Taxonomy" id="1332080"/>
    <lineage>
        <taxon>Bacteria</taxon>
        <taxon>Pseudomonadati</taxon>
        <taxon>Pseudomonadota</taxon>
        <taxon>Alphaproteobacteria</taxon>
        <taxon>Sphingomonadales</taxon>
        <taxon>Sphingomonadaceae</taxon>
        <taxon>Sphingobium</taxon>
    </lineage>
</organism>
<dbReference type="GO" id="GO:0061503">
    <property type="term" value="F:tRNA threonylcarbamoyladenosine dehydratase"/>
    <property type="evidence" value="ECO:0007669"/>
    <property type="project" value="TreeGrafter"/>
</dbReference>
<dbReference type="SUPFAM" id="SSF54495">
    <property type="entry name" value="UBC-like"/>
    <property type="match status" value="1"/>
</dbReference>
<dbReference type="AlphaFoldDB" id="A0A0S3EW49"/>
<sequence length="578" mass="62846">MIWWTDLPSRARAERQAIAELAEEADWLQSAKWRLTDDLQFVADFDIVHLGASYPLSLTYPHFFPAVPPQVTPRDGARISGHQYGAGGELCLEYRPDNWEPQFTGAMMIGSAYRLLSGESPSDGEVADVASAHRQTVAQEVRNTKLRLILNTALLDILVEQPLLQAQPFTLDEHWFAKHWLAHPRRLGSPDAPPIWAAAPPLTEPRTREGFAVRLPDETNVPFEGSYAFLNTILTTLNFAPALERMTASDAEMPLLLVHRGTARLYSLAQGTGSRDVYVYRTIVAPANEQRLSAEHGVLADRSVAIVGCGSVGSKIAATLTRAGVGTLVLVDGDLLLPGNLVRNELDWRAVGLNKPDALAARLRDINPSTKTIVRRLLLGGQESSASTDSALQQIGQCDLIIDATADAQIFNLCGAVACAERKPLIWAEVFAGGIGGMIARSRPDLDPPPYAARRQILRWCDDNGIPWTGGDGEQYSLQIDAEKPPLIADDADVSVIAAHAGRMAIDLLKGGATTLPNSAYAIGMAREWIFAAPFDTYPIDLVPEGQWGPDADENARDELGGLLREFFPKAEEAADEG</sequence>